<reference evidence="3" key="1">
    <citation type="submission" date="2020-12" db="EMBL/GenBank/DDBJ databases">
        <title>Hymenobacter sp.</title>
        <authorList>
            <person name="Kim M.K."/>
        </authorList>
    </citation>
    <scope>NUCLEOTIDE SEQUENCE [LARGE SCALE GENOMIC DNA]</scope>
    <source>
        <strain evidence="3">BT553</strain>
    </source>
</reference>
<protein>
    <submittedName>
        <fullName evidence="2">Glycosyltransferase</fullName>
    </submittedName>
</protein>
<dbReference type="EMBL" id="JAELXS010000009">
    <property type="protein sequence ID" value="MBJ6123113.1"/>
    <property type="molecule type" value="Genomic_DNA"/>
</dbReference>
<proteinExistence type="predicted"/>
<evidence type="ECO:0000313" key="2">
    <source>
        <dbReference type="EMBL" id="MBJ6123113.1"/>
    </source>
</evidence>
<dbReference type="Proteomes" id="UP000640426">
    <property type="component" value="Unassembled WGS sequence"/>
</dbReference>
<dbReference type="PANTHER" id="PTHR12526">
    <property type="entry name" value="GLYCOSYLTRANSFERASE"/>
    <property type="match status" value="1"/>
</dbReference>
<organism evidence="2 3">
    <name type="scientific">Sphingomonas mollis</name>
    <dbReference type="NCBI Taxonomy" id="2795726"/>
    <lineage>
        <taxon>Bacteria</taxon>
        <taxon>Pseudomonadati</taxon>
        <taxon>Pseudomonadota</taxon>
        <taxon>Alphaproteobacteria</taxon>
        <taxon>Sphingomonadales</taxon>
        <taxon>Sphingomonadaceae</taxon>
        <taxon>Sphingomonas</taxon>
    </lineage>
</organism>
<dbReference type="RefSeq" id="WP_199039949.1">
    <property type="nucleotide sequence ID" value="NZ_JAELXS010000009.1"/>
</dbReference>
<dbReference type="InterPro" id="IPR001296">
    <property type="entry name" value="Glyco_trans_1"/>
</dbReference>
<dbReference type="PANTHER" id="PTHR12526:SF590">
    <property type="entry name" value="ALPHA-MALTOSE-1-PHOSPHATE SYNTHASE"/>
    <property type="match status" value="1"/>
</dbReference>
<sequence>MKKPVVSLIREGAPGWRWLADRIDAVDWHFHDIPQQRTGSRGEKLARLARSLKAVFAARHSDLILSFGPGNAAAIELARRILRVSVPHANYFFNYTPLPPPAQSASRGKLLADIGLLVVSAESERTQYAQHFGLNPAILETVLWGVGMPVVDTAYTVPAGPYVCSIGGNNRDYPMLLAAAALLPDTRFLIVARPVNMVGLTVPANVEVRTNIPFEAAMAVIAGAEAIILPMADRAVAAGHVTIVNAFLLETPVIATEAPGIADYVINGQTGILTVEHDAKAMADAITALLNDPARRKAIAATARTFALERCSEQNYIDHLPKVVERLRRRR</sequence>
<gene>
    <name evidence="2" type="ORF">JAO74_15055</name>
</gene>
<comment type="caution">
    <text evidence="2">The sequence shown here is derived from an EMBL/GenBank/DDBJ whole genome shotgun (WGS) entry which is preliminary data.</text>
</comment>
<evidence type="ECO:0000313" key="3">
    <source>
        <dbReference type="Proteomes" id="UP000640426"/>
    </source>
</evidence>
<dbReference type="Pfam" id="PF00534">
    <property type="entry name" value="Glycos_transf_1"/>
    <property type="match status" value="1"/>
</dbReference>
<keyword evidence="3" id="KW-1185">Reference proteome</keyword>
<accession>A0ABS0XSV6</accession>
<evidence type="ECO:0000259" key="1">
    <source>
        <dbReference type="Pfam" id="PF00534"/>
    </source>
</evidence>
<name>A0ABS0XSV6_9SPHN</name>
<dbReference type="Gene3D" id="3.40.50.2000">
    <property type="entry name" value="Glycogen Phosphorylase B"/>
    <property type="match status" value="1"/>
</dbReference>
<feature type="domain" description="Glycosyl transferase family 1" evidence="1">
    <location>
        <begin position="203"/>
        <end position="304"/>
    </location>
</feature>
<dbReference type="SUPFAM" id="SSF53756">
    <property type="entry name" value="UDP-Glycosyltransferase/glycogen phosphorylase"/>
    <property type="match status" value="1"/>
</dbReference>